<dbReference type="InterPro" id="IPR006680">
    <property type="entry name" value="Amidohydro-rel"/>
</dbReference>
<dbReference type="PANTHER" id="PTHR21240:SF19">
    <property type="entry name" value="CATALYTIC_ HYDROLASE"/>
    <property type="match status" value="1"/>
</dbReference>
<dbReference type="Gene3D" id="3.20.20.140">
    <property type="entry name" value="Metal-dependent hydrolases"/>
    <property type="match status" value="1"/>
</dbReference>
<dbReference type="InterPro" id="IPR032465">
    <property type="entry name" value="ACMSD"/>
</dbReference>
<gene>
    <name evidence="3" type="ORF">RVF87_15305</name>
</gene>
<sequence>MIVDVWMQHPTERFSQHSMFASLRRWTNADESAAVPGIDATIAAMDAGSVDVGLLSAWSQPNNAPLISNDEVAEWIAAHPDRFAGLACVDLDKPMQAVRELRRTVTELGFKGLRVVPWLWQAPPTDRRYYPLYAACVDLGVPFFTQVGHTGPLRPSETGRPIPYIDQVALDFPELSIVCGHIGYPWTEEMIAVARKHENVYIDTSAYTTRRLPSEIVDFMRTGTGNSKVLFGTNYPMIQPAHALDGLDQLDLSPEQQAAYLGGNACRLLDLQAN</sequence>
<dbReference type="RefSeq" id="WP_066162622.1">
    <property type="nucleotide sequence ID" value="NZ_CP136137.1"/>
</dbReference>
<dbReference type="PANTHER" id="PTHR21240">
    <property type="entry name" value="2-AMINO-3-CARBOXYLMUCONATE-6-SEMIALDEHYDE DECARBOXYLASE"/>
    <property type="match status" value="1"/>
</dbReference>
<accession>A0ABZ2TYK2</accession>
<keyword evidence="4" id="KW-1185">Reference proteome</keyword>
<organism evidence="3 4">
    <name type="scientific">Gordonia hydrophobica</name>
    <dbReference type="NCBI Taxonomy" id="40516"/>
    <lineage>
        <taxon>Bacteria</taxon>
        <taxon>Bacillati</taxon>
        <taxon>Actinomycetota</taxon>
        <taxon>Actinomycetes</taxon>
        <taxon>Mycobacteriales</taxon>
        <taxon>Gordoniaceae</taxon>
        <taxon>Gordonia</taxon>
    </lineage>
</organism>
<feature type="domain" description="Amidohydrolase-related" evidence="2">
    <location>
        <begin position="68"/>
        <end position="271"/>
    </location>
</feature>
<keyword evidence="1" id="KW-0456">Lyase</keyword>
<evidence type="ECO:0000259" key="2">
    <source>
        <dbReference type="Pfam" id="PF04909"/>
    </source>
</evidence>
<dbReference type="SUPFAM" id="SSF51556">
    <property type="entry name" value="Metallo-dependent hydrolases"/>
    <property type="match status" value="1"/>
</dbReference>
<dbReference type="EMBL" id="CP136137">
    <property type="protein sequence ID" value="WYY06427.1"/>
    <property type="molecule type" value="Genomic_DNA"/>
</dbReference>
<dbReference type="InterPro" id="IPR032466">
    <property type="entry name" value="Metal_Hydrolase"/>
</dbReference>
<evidence type="ECO:0000313" key="3">
    <source>
        <dbReference type="EMBL" id="WYY06427.1"/>
    </source>
</evidence>
<evidence type="ECO:0000256" key="1">
    <source>
        <dbReference type="ARBA" id="ARBA00023239"/>
    </source>
</evidence>
<reference evidence="3 4" key="1">
    <citation type="journal article" date="2023" name="Virus Evol.">
        <title>Computational host range prediction-The good, the bad, and the ugly.</title>
        <authorList>
            <person name="Howell A.A."/>
            <person name="Versoza C.J."/>
            <person name="Pfeifer S.P."/>
        </authorList>
    </citation>
    <scope>NUCLEOTIDE SEQUENCE [LARGE SCALE GENOMIC DNA]</scope>
    <source>
        <strain evidence="3 4">1610/1b</strain>
    </source>
</reference>
<proteinExistence type="predicted"/>
<dbReference type="Pfam" id="PF04909">
    <property type="entry name" value="Amidohydro_2"/>
    <property type="match status" value="1"/>
</dbReference>
<protein>
    <submittedName>
        <fullName evidence="3">Amidohydrolase family protein</fullName>
    </submittedName>
</protein>
<dbReference type="Proteomes" id="UP001479933">
    <property type="component" value="Chromosome"/>
</dbReference>
<name>A0ABZ2TYK2_9ACTN</name>
<evidence type="ECO:0000313" key="4">
    <source>
        <dbReference type="Proteomes" id="UP001479933"/>
    </source>
</evidence>